<name>A0A238WNA2_9FLAO</name>
<dbReference type="RefSeq" id="WP_089370543.1">
    <property type="nucleotide sequence ID" value="NZ_BMEP01000003.1"/>
</dbReference>
<dbReference type="PANTHER" id="PTHR30231:SF41">
    <property type="entry name" value="DNA POLYMERASE III SUBUNIT EPSILON"/>
    <property type="match status" value="1"/>
</dbReference>
<dbReference type="GO" id="GO:0003676">
    <property type="term" value="F:nucleic acid binding"/>
    <property type="evidence" value="ECO:0007669"/>
    <property type="project" value="InterPro"/>
</dbReference>
<dbReference type="InterPro" id="IPR036397">
    <property type="entry name" value="RNaseH_sf"/>
</dbReference>
<gene>
    <name evidence="2" type="ORF">SAMN06265376_1011256</name>
</gene>
<dbReference type="PANTHER" id="PTHR30231">
    <property type="entry name" value="DNA POLYMERASE III SUBUNIT EPSILON"/>
    <property type="match status" value="1"/>
</dbReference>
<dbReference type="OrthoDB" id="9803913at2"/>
<dbReference type="InterPro" id="IPR012337">
    <property type="entry name" value="RNaseH-like_sf"/>
</dbReference>
<dbReference type="SUPFAM" id="SSF53098">
    <property type="entry name" value="Ribonuclease H-like"/>
    <property type="match status" value="1"/>
</dbReference>
<proteinExistence type="predicted"/>
<feature type="domain" description="Exonuclease" evidence="1">
    <location>
        <begin position="34"/>
        <end position="207"/>
    </location>
</feature>
<evidence type="ECO:0000259" key="1">
    <source>
        <dbReference type="SMART" id="SM00479"/>
    </source>
</evidence>
<reference evidence="2 3" key="1">
    <citation type="submission" date="2017-06" db="EMBL/GenBank/DDBJ databases">
        <authorList>
            <person name="Kim H.J."/>
            <person name="Triplett B.A."/>
        </authorList>
    </citation>
    <scope>NUCLEOTIDE SEQUENCE [LARGE SCALE GENOMIC DNA]</scope>
    <source>
        <strain evidence="2 3">DSM 25597</strain>
    </source>
</reference>
<evidence type="ECO:0000313" key="2">
    <source>
        <dbReference type="EMBL" id="SNR47957.1"/>
    </source>
</evidence>
<organism evidence="2 3">
    <name type="scientific">Dokdonia pacifica</name>
    <dbReference type="NCBI Taxonomy" id="1627892"/>
    <lineage>
        <taxon>Bacteria</taxon>
        <taxon>Pseudomonadati</taxon>
        <taxon>Bacteroidota</taxon>
        <taxon>Flavobacteriia</taxon>
        <taxon>Flavobacteriales</taxon>
        <taxon>Flavobacteriaceae</taxon>
        <taxon>Dokdonia</taxon>
    </lineage>
</organism>
<dbReference type="Pfam" id="PF00929">
    <property type="entry name" value="RNase_T"/>
    <property type="match status" value="1"/>
</dbReference>
<keyword evidence="3" id="KW-1185">Reference proteome</keyword>
<dbReference type="CDD" id="cd06127">
    <property type="entry name" value="DEDDh"/>
    <property type="match status" value="1"/>
</dbReference>
<dbReference type="SMART" id="SM00479">
    <property type="entry name" value="EXOIII"/>
    <property type="match status" value="1"/>
</dbReference>
<dbReference type="AlphaFoldDB" id="A0A238WNA2"/>
<dbReference type="GO" id="GO:0008408">
    <property type="term" value="F:3'-5' exonuclease activity"/>
    <property type="evidence" value="ECO:0007669"/>
    <property type="project" value="TreeGrafter"/>
</dbReference>
<sequence>MKWPWQHTKEYPPFWEQYESAFAKAEQKPLAETRFIALDTETTGLDIKKDRILSIGAIAIKGDTITVSDNLELYVEQDHYDPKSTPIHGILKKGAYDKISAIEAIQRTLHFIGTDIIIGHHIGFDIAVINKMLQRHHLGKLKNKTLDTGTLYKRLQHPVNRMNMQQGYSLDQLSEALKIPLYDRHTASGDAMITAIAFIKICKRLAQNDTLKLKELFT</sequence>
<evidence type="ECO:0000313" key="3">
    <source>
        <dbReference type="Proteomes" id="UP000198379"/>
    </source>
</evidence>
<protein>
    <submittedName>
        <fullName evidence="2">DNA polymerase-3 subunit epsilon</fullName>
    </submittedName>
</protein>
<dbReference type="Gene3D" id="3.30.420.10">
    <property type="entry name" value="Ribonuclease H-like superfamily/Ribonuclease H"/>
    <property type="match status" value="1"/>
</dbReference>
<dbReference type="GO" id="GO:0045004">
    <property type="term" value="P:DNA replication proofreading"/>
    <property type="evidence" value="ECO:0007669"/>
    <property type="project" value="TreeGrafter"/>
</dbReference>
<dbReference type="GO" id="GO:0005829">
    <property type="term" value="C:cytosol"/>
    <property type="evidence" value="ECO:0007669"/>
    <property type="project" value="TreeGrafter"/>
</dbReference>
<accession>A0A238WNA2</accession>
<dbReference type="Proteomes" id="UP000198379">
    <property type="component" value="Unassembled WGS sequence"/>
</dbReference>
<dbReference type="InterPro" id="IPR013520">
    <property type="entry name" value="Ribonucl_H"/>
</dbReference>
<dbReference type="EMBL" id="FZNY01000001">
    <property type="protein sequence ID" value="SNR47957.1"/>
    <property type="molecule type" value="Genomic_DNA"/>
</dbReference>